<reference evidence="1 2" key="1">
    <citation type="submission" date="2020-12" db="EMBL/GenBank/DDBJ databases">
        <title>FDA dAtabase for Regulatory Grade micrObial Sequences (FDA-ARGOS): Supporting development and validation of Infectious Disease Dx tests.</title>
        <authorList>
            <person name="Minogue T."/>
            <person name="Wolcott M."/>
            <person name="Wasieloski L."/>
            <person name="Aguilar W."/>
            <person name="Moore D."/>
            <person name="Jaissle J."/>
            <person name="Tallon L."/>
            <person name="Sadzewicz L."/>
            <person name="Zhao X."/>
            <person name="Boylan J."/>
            <person name="Ott S."/>
            <person name="Bowen H."/>
            <person name="Vavikolanu K."/>
            <person name="Mehta A."/>
            <person name="Aluvathingal J."/>
            <person name="Nadendla S."/>
            <person name="Yan Y."/>
            <person name="Sichtig H."/>
        </authorList>
    </citation>
    <scope>NUCLEOTIDE SEQUENCE [LARGE SCALE GENOMIC DNA]</scope>
    <source>
        <strain evidence="1 2">FDAARGOS_949</strain>
    </source>
</reference>
<dbReference type="EMBL" id="CP065600">
    <property type="protein sequence ID" value="QPQ90173.1"/>
    <property type="molecule type" value="Genomic_DNA"/>
</dbReference>
<dbReference type="RefSeq" id="WP_127913905.1">
    <property type="nucleotide sequence ID" value="NZ_CP065600.1"/>
</dbReference>
<gene>
    <name evidence="1" type="ORF">I6H06_11410</name>
</gene>
<organism evidence="1 2">
    <name type="scientific">Burkholderia glumae</name>
    <name type="common">Pseudomonas glumae</name>
    <dbReference type="NCBI Taxonomy" id="337"/>
    <lineage>
        <taxon>Bacteria</taxon>
        <taxon>Pseudomonadati</taxon>
        <taxon>Pseudomonadota</taxon>
        <taxon>Betaproteobacteria</taxon>
        <taxon>Burkholderiales</taxon>
        <taxon>Burkholderiaceae</taxon>
        <taxon>Burkholderia</taxon>
    </lineage>
</organism>
<dbReference type="Proteomes" id="UP000594892">
    <property type="component" value="Chromosome 1"/>
</dbReference>
<dbReference type="AlphaFoldDB" id="A0AAQ0BQM5"/>
<sequence length="89" mass="9435">MASALIEHAELQPAQRIGIVDAFRQSGAIGLAEQRPAGRCRGTDRGRGVPGGLFARLAGRGADVFGEGAQRLVREQILHVEFQPCALGQ</sequence>
<dbReference type="GeneID" id="45699023"/>
<evidence type="ECO:0000313" key="2">
    <source>
        <dbReference type="Proteomes" id="UP000594892"/>
    </source>
</evidence>
<evidence type="ECO:0000313" key="1">
    <source>
        <dbReference type="EMBL" id="QPQ90173.1"/>
    </source>
</evidence>
<accession>A0AAQ0BQM5</accession>
<protein>
    <submittedName>
        <fullName evidence="1">Uncharacterized protein</fullName>
    </submittedName>
</protein>
<name>A0AAQ0BQM5_BURGL</name>
<proteinExistence type="predicted"/>